<evidence type="ECO:0000313" key="2">
    <source>
        <dbReference type="Proteomes" id="UP001595976"/>
    </source>
</evidence>
<proteinExistence type="predicted"/>
<protein>
    <submittedName>
        <fullName evidence="1">MarR family winged helix-turn-helix transcriptional regulator</fullName>
    </submittedName>
</protein>
<dbReference type="SUPFAM" id="SSF46785">
    <property type="entry name" value="Winged helix' DNA-binding domain"/>
    <property type="match status" value="1"/>
</dbReference>
<keyword evidence="2" id="KW-1185">Reference proteome</keyword>
<dbReference type="Proteomes" id="UP001595976">
    <property type="component" value="Unassembled WGS sequence"/>
</dbReference>
<dbReference type="EMBL" id="JBHSLI010000001">
    <property type="protein sequence ID" value="MFC5291671.1"/>
    <property type="molecule type" value="Genomic_DNA"/>
</dbReference>
<evidence type="ECO:0000313" key="1">
    <source>
        <dbReference type="EMBL" id="MFC5291671.1"/>
    </source>
</evidence>
<comment type="caution">
    <text evidence="1">The sequence shown here is derived from an EMBL/GenBank/DDBJ whole genome shotgun (WGS) entry which is preliminary data.</text>
</comment>
<name>A0ABW0EYB9_9HYPH</name>
<dbReference type="InterPro" id="IPR036390">
    <property type="entry name" value="WH_DNA-bd_sf"/>
</dbReference>
<dbReference type="Gene3D" id="1.10.10.10">
    <property type="entry name" value="Winged helix-like DNA-binding domain superfamily/Winged helix DNA-binding domain"/>
    <property type="match status" value="1"/>
</dbReference>
<sequence length="138" mass="15318">MSFGRDIQTLTNVIKILRREVDEHFPVQMVHVILAVAQRPGITTAELVKETDLSQPAVSRLLTSLGKEHYTRKKAGYNIVDTVDDPEDSRRKISFLTKKGRDLMGQLIGVLHGTTQVDFESPVARAHVASIVKARSGV</sequence>
<organism evidence="1 2">
    <name type="scientific">Bosea minatitlanensis</name>
    <dbReference type="NCBI Taxonomy" id="128782"/>
    <lineage>
        <taxon>Bacteria</taxon>
        <taxon>Pseudomonadati</taxon>
        <taxon>Pseudomonadota</taxon>
        <taxon>Alphaproteobacteria</taxon>
        <taxon>Hyphomicrobiales</taxon>
        <taxon>Boseaceae</taxon>
        <taxon>Bosea</taxon>
    </lineage>
</organism>
<dbReference type="InterPro" id="IPR036388">
    <property type="entry name" value="WH-like_DNA-bd_sf"/>
</dbReference>
<dbReference type="RefSeq" id="WP_158446386.1">
    <property type="nucleotide sequence ID" value="NZ_JAOAOS010000001.1"/>
</dbReference>
<gene>
    <name evidence="1" type="ORF">ACFPK2_01560</name>
</gene>
<reference evidence="2" key="1">
    <citation type="journal article" date="2019" name="Int. J. Syst. Evol. Microbiol.">
        <title>The Global Catalogue of Microorganisms (GCM) 10K type strain sequencing project: providing services to taxonomists for standard genome sequencing and annotation.</title>
        <authorList>
            <consortium name="The Broad Institute Genomics Platform"/>
            <consortium name="The Broad Institute Genome Sequencing Center for Infectious Disease"/>
            <person name="Wu L."/>
            <person name="Ma J."/>
        </authorList>
    </citation>
    <scope>NUCLEOTIDE SEQUENCE [LARGE SCALE GENOMIC DNA]</scope>
    <source>
        <strain evidence="2">CGMCC 1.15643</strain>
    </source>
</reference>
<accession>A0ABW0EYB9</accession>